<reference evidence="1 2" key="1">
    <citation type="submission" date="2016-08" db="EMBL/GenBank/DDBJ databases">
        <title>A Parts List for Fungal Cellulosomes Revealed by Comparative Genomics.</title>
        <authorList>
            <consortium name="DOE Joint Genome Institute"/>
            <person name="Haitjema C.H."/>
            <person name="Gilmore S.P."/>
            <person name="Henske J.K."/>
            <person name="Solomon K.V."/>
            <person name="De Groot R."/>
            <person name="Kuo A."/>
            <person name="Mondo S.J."/>
            <person name="Salamov A.A."/>
            <person name="Labutti K."/>
            <person name="Zhao Z."/>
            <person name="Chiniquy J."/>
            <person name="Barry K."/>
            <person name="Brewer H.M."/>
            <person name="Purvine S.O."/>
            <person name="Wright A.T."/>
            <person name="Boxma B."/>
            <person name="Van Alen T."/>
            <person name="Hackstein J.H."/>
            <person name="Baker S.E."/>
            <person name="Grigoriev I.V."/>
            <person name="O'Malley M.A."/>
        </authorList>
    </citation>
    <scope>NUCLEOTIDE SEQUENCE [LARGE SCALE GENOMIC DNA]</scope>
    <source>
        <strain evidence="1 2">G1</strain>
    </source>
</reference>
<dbReference type="AlphaFoldDB" id="A0A1Y2D5I6"/>
<proteinExistence type="predicted"/>
<evidence type="ECO:0000313" key="1">
    <source>
        <dbReference type="EMBL" id="ORY54510.1"/>
    </source>
</evidence>
<gene>
    <name evidence="1" type="ORF">LY90DRAFT_275116</name>
</gene>
<keyword evidence="2" id="KW-1185">Reference proteome</keyword>
<dbReference type="EMBL" id="MCOG01000084">
    <property type="protein sequence ID" value="ORY54510.1"/>
    <property type="molecule type" value="Genomic_DNA"/>
</dbReference>
<protein>
    <submittedName>
        <fullName evidence="1">Uncharacterized protein</fullName>
    </submittedName>
</protein>
<dbReference type="Proteomes" id="UP000193920">
    <property type="component" value="Unassembled WGS sequence"/>
</dbReference>
<organism evidence="1 2">
    <name type="scientific">Neocallimastix californiae</name>
    <dbReference type="NCBI Taxonomy" id="1754190"/>
    <lineage>
        <taxon>Eukaryota</taxon>
        <taxon>Fungi</taxon>
        <taxon>Fungi incertae sedis</taxon>
        <taxon>Chytridiomycota</taxon>
        <taxon>Chytridiomycota incertae sedis</taxon>
        <taxon>Neocallimastigomycetes</taxon>
        <taxon>Neocallimastigales</taxon>
        <taxon>Neocallimastigaceae</taxon>
        <taxon>Neocallimastix</taxon>
    </lineage>
</organism>
<name>A0A1Y2D5I6_9FUNG</name>
<evidence type="ECO:0000313" key="2">
    <source>
        <dbReference type="Proteomes" id="UP000193920"/>
    </source>
</evidence>
<accession>A0A1Y2D5I6</accession>
<comment type="caution">
    <text evidence="1">The sequence shown here is derived from an EMBL/GenBank/DDBJ whole genome shotgun (WGS) entry which is preliminary data.</text>
</comment>
<sequence>MENFLRYTLTFNRRDILKILFEDNFNPEQKIENCILWKFARKLNNSKLFLYLKRKRKEITIINGKKIKLRRKKKEG</sequence>